<dbReference type="InterPro" id="IPR013785">
    <property type="entry name" value="Aldolase_TIM"/>
</dbReference>
<organism evidence="1 2">
    <name type="scientific">Aspergillus pseudoustus</name>
    <dbReference type="NCBI Taxonomy" id="1810923"/>
    <lineage>
        <taxon>Eukaryota</taxon>
        <taxon>Fungi</taxon>
        <taxon>Dikarya</taxon>
        <taxon>Ascomycota</taxon>
        <taxon>Pezizomycotina</taxon>
        <taxon>Eurotiomycetes</taxon>
        <taxon>Eurotiomycetidae</taxon>
        <taxon>Eurotiales</taxon>
        <taxon>Aspergillaceae</taxon>
        <taxon>Aspergillus</taxon>
        <taxon>Aspergillus subgen. Nidulantes</taxon>
    </lineage>
</organism>
<dbReference type="EMBL" id="JBFXLU010000255">
    <property type="protein sequence ID" value="KAL2832770.1"/>
    <property type="molecule type" value="Genomic_DNA"/>
</dbReference>
<evidence type="ECO:0000313" key="1">
    <source>
        <dbReference type="EMBL" id="KAL2832770.1"/>
    </source>
</evidence>
<reference evidence="1 2" key="1">
    <citation type="submission" date="2024-07" db="EMBL/GenBank/DDBJ databases">
        <title>Section-level genome sequencing and comparative genomics of Aspergillus sections Usti and Cavernicolus.</title>
        <authorList>
            <consortium name="Lawrence Berkeley National Laboratory"/>
            <person name="Nybo J.L."/>
            <person name="Vesth T.C."/>
            <person name="Theobald S."/>
            <person name="Frisvad J.C."/>
            <person name="Larsen T.O."/>
            <person name="Kjaerboelling I."/>
            <person name="Rothschild-Mancinelli K."/>
            <person name="Lyhne E.K."/>
            <person name="Kogle M.E."/>
            <person name="Barry K."/>
            <person name="Clum A."/>
            <person name="Na H."/>
            <person name="Ledsgaard L."/>
            <person name="Lin J."/>
            <person name="Lipzen A."/>
            <person name="Kuo A."/>
            <person name="Riley R."/>
            <person name="Mondo S."/>
            <person name="Labutti K."/>
            <person name="Haridas S."/>
            <person name="Pangalinan J."/>
            <person name="Salamov A.A."/>
            <person name="Simmons B.A."/>
            <person name="Magnuson J.K."/>
            <person name="Chen J."/>
            <person name="Drula E."/>
            <person name="Henrissat B."/>
            <person name="Wiebenga A."/>
            <person name="Lubbers R.J."/>
            <person name="Gomes A.C."/>
            <person name="Makela M.R."/>
            <person name="Stajich J."/>
            <person name="Grigoriev I.V."/>
            <person name="Mortensen U.H."/>
            <person name="De Vries R.P."/>
            <person name="Baker S.E."/>
            <person name="Andersen M.R."/>
        </authorList>
    </citation>
    <scope>NUCLEOTIDE SEQUENCE [LARGE SCALE GENOMIC DNA]</scope>
    <source>
        <strain evidence="1 2">CBS 123904</strain>
    </source>
</reference>
<dbReference type="SUPFAM" id="SSF51395">
    <property type="entry name" value="FMN-linked oxidoreductases"/>
    <property type="match status" value="1"/>
</dbReference>
<evidence type="ECO:0008006" key="3">
    <source>
        <dbReference type="Google" id="ProtNLM"/>
    </source>
</evidence>
<dbReference type="PANTHER" id="PTHR22893">
    <property type="entry name" value="NADH OXIDOREDUCTASE-RELATED"/>
    <property type="match status" value="1"/>
</dbReference>
<dbReference type="Proteomes" id="UP001610446">
    <property type="component" value="Unassembled WGS sequence"/>
</dbReference>
<protein>
    <recommendedName>
        <fullName evidence="3">NADH:flavin oxidoreductase/NADH oxidase N-terminal domain-containing protein</fullName>
    </recommendedName>
</protein>
<evidence type="ECO:0000313" key="2">
    <source>
        <dbReference type="Proteomes" id="UP001610446"/>
    </source>
</evidence>
<dbReference type="PANTHER" id="PTHR22893:SF91">
    <property type="entry name" value="NADPH DEHYDROGENASE 2-RELATED"/>
    <property type="match status" value="1"/>
</dbReference>
<accession>A0ABR4IYG4</accession>
<dbReference type="Gene3D" id="3.20.20.70">
    <property type="entry name" value="Aldolase class I"/>
    <property type="match status" value="1"/>
</dbReference>
<gene>
    <name evidence="1" type="ORF">BJY01DRAFT_253745</name>
</gene>
<keyword evidence="2" id="KW-1185">Reference proteome</keyword>
<name>A0ABR4IYG4_9EURO</name>
<sequence length="73" mass="8049">MVNSGYTPEEAARLIQEGKIDLVSFGKAFVHNPDVVSRLKKGVQLAGKDRGGWVYYGPYDTVDEGYNDWPAAT</sequence>
<dbReference type="InterPro" id="IPR045247">
    <property type="entry name" value="Oye-like"/>
</dbReference>
<proteinExistence type="predicted"/>
<comment type="caution">
    <text evidence="1">The sequence shown here is derived from an EMBL/GenBank/DDBJ whole genome shotgun (WGS) entry which is preliminary data.</text>
</comment>